<evidence type="ECO:0000259" key="3">
    <source>
        <dbReference type="Pfam" id="PF26236"/>
    </source>
</evidence>
<protein>
    <submittedName>
        <fullName evidence="6">Uncharacterized protein</fullName>
    </submittedName>
</protein>
<sequence>MDLDIVDDLKQPEYTGDNRCEPCTILNLAIAVVAGSIIARKSKLGGLIAVGVSIALIYLRGYLVPGTPTLTKRYLPPEVLRWFGKEPDPELASGLGAVDSASAAATDGSESETGSSAADRTEVATYDEEAAVEAGEEAGSGTGTAEVAESEGQEQGQEPERDELDLETYFLDHDVLEPCADRDDLCLTDAFEDAWFEEIEALDASTIDAADAVDAFGFDADPDAFDLESRDDATLLRSDRGVAGRWPSQAAILADITASRTLENWTPDPQWNVHEPETKGQVLNGLRMFLETCPTGGEVSMGEEVVESCCSSHEVVAVTCDETGERLFEQRVNTSTKRMQR</sequence>
<keyword evidence="7" id="KW-1185">Reference proteome</keyword>
<dbReference type="RefSeq" id="WP_160063565.1">
    <property type="nucleotide sequence ID" value="NZ_WUYX01000021.1"/>
</dbReference>
<dbReference type="AlphaFoldDB" id="A0A6B0VI87"/>
<evidence type="ECO:0000259" key="5">
    <source>
        <dbReference type="Pfam" id="PF26238"/>
    </source>
</evidence>
<dbReference type="Pfam" id="PF26238">
    <property type="entry name" value="DUF8054_M"/>
    <property type="match status" value="1"/>
</dbReference>
<name>A0A6B0VI87_9EURY</name>
<dbReference type="Pfam" id="PF26237">
    <property type="entry name" value="DUF8054_C"/>
    <property type="match status" value="1"/>
</dbReference>
<dbReference type="InterPro" id="IPR058674">
    <property type="entry name" value="DUF8054_N"/>
</dbReference>
<accession>A0A6B0VI87</accession>
<feature type="compositionally biased region" description="Acidic residues" evidence="1">
    <location>
        <begin position="125"/>
        <end position="136"/>
    </location>
</feature>
<evidence type="ECO:0000313" key="6">
    <source>
        <dbReference type="EMBL" id="MXV61571.1"/>
    </source>
</evidence>
<dbReference type="InterPro" id="IPR058775">
    <property type="entry name" value="DUF8054_M"/>
</dbReference>
<keyword evidence="2" id="KW-0812">Transmembrane</keyword>
<dbReference type="Pfam" id="PF26236">
    <property type="entry name" value="DUF8054_N"/>
    <property type="match status" value="1"/>
</dbReference>
<comment type="caution">
    <text evidence="6">The sequence shown here is derived from an EMBL/GenBank/DDBJ whole genome shotgun (WGS) entry which is preliminary data.</text>
</comment>
<feature type="domain" description="DUF8054" evidence="3">
    <location>
        <begin position="6"/>
        <end position="86"/>
    </location>
</feature>
<gene>
    <name evidence="6" type="ORF">GS429_05725</name>
</gene>
<reference evidence="6 7" key="1">
    <citation type="submission" date="2020-01" db="EMBL/GenBank/DDBJ databases">
        <title>Natronorubrum sp. JWXQ-INN 674 isolated from Inner Mongolia Autonomous Region of China.</title>
        <authorList>
            <person name="Xue Q."/>
        </authorList>
    </citation>
    <scope>NUCLEOTIDE SEQUENCE [LARGE SCALE GENOMIC DNA]</scope>
    <source>
        <strain evidence="6 7">JWXQ-INN-674</strain>
    </source>
</reference>
<keyword evidence="2" id="KW-0472">Membrane</keyword>
<keyword evidence="2" id="KW-1133">Transmembrane helix</keyword>
<dbReference type="OrthoDB" id="292134at2157"/>
<evidence type="ECO:0000256" key="1">
    <source>
        <dbReference type="SAM" id="MobiDB-lite"/>
    </source>
</evidence>
<organism evidence="6 7">
    <name type="scientific">Natronorubrum halalkaliphilum</name>
    <dbReference type="NCBI Taxonomy" id="2691917"/>
    <lineage>
        <taxon>Archaea</taxon>
        <taxon>Methanobacteriati</taxon>
        <taxon>Methanobacteriota</taxon>
        <taxon>Stenosarchaea group</taxon>
        <taxon>Halobacteria</taxon>
        <taxon>Halobacteriales</taxon>
        <taxon>Natrialbaceae</taxon>
        <taxon>Natronorubrum</taxon>
    </lineage>
</organism>
<feature type="compositionally biased region" description="Low complexity" evidence="1">
    <location>
        <begin position="137"/>
        <end position="147"/>
    </location>
</feature>
<feature type="region of interest" description="Disordered" evidence="1">
    <location>
        <begin position="99"/>
        <end position="162"/>
    </location>
</feature>
<evidence type="ECO:0000313" key="7">
    <source>
        <dbReference type="Proteomes" id="UP000434101"/>
    </source>
</evidence>
<feature type="domain" description="DUF8054" evidence="4">
    <location>
        <begin position="291"/>
        <end position="330"/>
    </location>
</feature>
<proteinExistence type="predicted"/>
<evidence type="ECO:0000256" key="2">
    <source>
        <dbReference type="SAM" id="Phobius"/>
    </source>
</evidence>
<feature type="transmembrane region" description="Helical" evidence="2">
    <location>
        <begin position="44"/>
        <end position="63"/>
    </location>
</feature>
<dbReference type="Proteomes" id="UP000434101">
    <property type="component" value="Unassembled WGS sequence"/>
</dbReference>
<dbReference type="InterPro" id="IPR058675">
    <property type="entry name" value="DUF8054_C"/>
</dbReference>
<feature type="domain" description="DUF8054" evidence="5">
    <location>
        <begin position="165"/>
        <end position="288"/>
    </location>
</feature>
<evidence type="ECO:0000259" key="4">
    <source>
        <dbReference type="Pfam" id="PF26237"/>
    </source>
</evidence>
<dbReference type="EMBL" id="WUYX01000021">
    <property type="protein sequence ID" value="MXV61571.1"/>
    <property type="molecule type" value="Genomic_DNA"/>
</dbReference>